<evidence type="ECO:0008006" key="9">
    <source>
        <dbReference type="Google" id="ProtNLM"/>
    </source>
</evidence>
<gene>
    <name evidence="7" type="ORF">AMJ71_02880</name>
</gene>
<dbReference type="GO" id="GO:0016746">
    <property type="term" value="F:acyltransferase activity"/>
    <property type="evidence" value="ECO:0007669"/>
    <property type="project" value="UniProtKB-KW"/>
</dbReference>
<accession>A0A0S8JNY6</accession>
<keyword evidence="3" id="KW-0997">Cell inner membrane</keyword>
<proteinExistence type="predicted"/>
<comment type="subcellular location">
    <subcellularLocation>
        <location evidence="1">Cell inner membrane</location>
    </subcellularLocation>
</comment>
<keyword evidence="4" id="KW-0808">Transferase</keyword>
<dbReference type="InterPro" id="IPR004960">
    <property type="entry name" value="LipA_acyltrans"/>
</dbReference>
<evidence type="ECO:0000313" key="7">
    <source>
        <dbReference type="EMBL" id="KPL10517.1"/>
    </source>
</evidence>
<dbReference type="GO" id="GO:0009247">
    <property type="term" value="P:glycolipid biosynthetic process"/>
    <property type="evidence" value="ECO:0007669"/>
    <property type="project" value="UniProtKB-ARBA"/>
</dbReference>
<evidence type="ECO:0000313" key="8">
    <source>
        <dbReference type="Proteomes" id="UP000051035"/>
    </source>
</evidence>
<evidence type="ECO:0000256" key="5">
    <source>
        <dbReference type="ARBA" id="ARBA00023136"/>
    </source>
</evidence>
<reference evidence="7 8" key="1">
    <citation type="journal article" date="2015" name="Microbiome">
        <title>Genomic resolution of linkages in carbon, nitrogen, and sulfur cycling among widespread estuary sediment bacteria.</title>
        <authorList>
            <person name="Baker B.J."/>
            <person name="Lazar C.S."/>
            <person name="Teske A.P."/>
            <person name="Dick G.J."/>
        </authorList>
    </citation>
    <scope>NUCLEOTIDE SEQUENCE [LARGE SCALE GENOMIC DNA]</scope>
    <source>
        <strain evidence="7">SM1_40</strain>
    </source>
</reference>
<sequence length="297" mass="32962">MIKYLLMVAGSLVVGLLPLSLSYALSSVVADIAWFLFRKQRAALADNYRLMLGGNPSGRCTASLTRSAFRHLARNTVDFFRFPHLSARAVEKMATVEGIEYLRQGIRSGKGGAIFVTGHIGNWELGGGVLASNGFPTNVVTESIAPAHSLFSKNRIAQLFLRYRTAVGMRVIALESAGPTSYRCLRRGHLLVLLGDRDISKTGIRVAMFGRDVMVPRGPAVLALRFGVPIFTGCLIRRRSGRYHGIVDPAIEFRPSGDFQKDVRELTELVTGRIEKYVRRFPDQWFVFERINAGEET</sequence>
<keyword evidence="5" id="KW-0472">Membrane</keyword>
<evidence type="ECO:0000256" key="1">
    <source>
        <dbReference type="ARBA" id="ARBA00004533"/>
    </source>
</evidence>
<dbReference type="AlphaFoldDB" id="A0A0S8JNY6"/>
<name>A0A0S8JNY6_UNCT6</name>
<organism evidence="7 8">
    <name type="scientific">candidate division TA06 bacterium SM1_40</name>
    <dbReference type="NCBI Taxonomy" id="1703773"/>
    <lineage>
        <taxon>Bacteria</taxon>
        <taxon>Bacteria division TA06</taxon>
    </lineage>
</organism>
<dbReference type="GO" id="GO:0005886">
    <property type="term" value="C:plasma membrane"/>
    <property type="evidence" value="ECO:0007669"/>
    <property type="project" value="UniProtKB-SubCell"/>
</dbReference>
<evidence type="ECO:0000256" key="3">
    <source>
        <dbReference type="ARBA" id="ARBA00022519"/>
    </source>
</evidence>
<keyword evidence="2" id="KW-1003">Cell membrane</keyword>
<dbReference type="PANTHER" id="PTHR30606:SF10">
    <property type="entry name" value="PHOSPHATIDYLINOSITOL MANNOSIDE ACYLTRANSFERASE"/>
    <property type="match status" value="1"/>
</dbReference>
<dbReference type="Pfam" id="PF03279">
    <property type="entry name" value="Lip_A_acyltrans"/>
    <property type="match status" value="1"/>
</dbReference>
<evidence type="ECO:0000256" key="2">
    <source>
        <dbReference type="ARBA" id="ARBA00022475"/>
    </source>
</evidence>
<dbReference type="CDD" id="cd07984">
    <property type="entry name" value="LPLAT_LABLAT-like"/>
    <property type="match status" value="1"/>
</dbReference>
<evidence type="ECO:0000256" key="4">
    <source>
        <dbReference type="ARBA" id="ARBA00022679"/>
    </source>
</evidence>
<dbReference type="EMBL" id="LJVA01000021">
    <property type="protein sequence ID" value="KPL10517.1"/>
    <property type="molecule type" value="Genomic_DNA"/>
</dbReference>
<dbReference type="PANTHER" id="PTHR30606">
    <property type="entry name" value="LIPID A BIOSYNTHESIS LAUROYL ACYLTRANSFERASE"/>
    <property type="match status" value="1"/>
</dbReference>
<keyword evidence="6" id="KW-0012">Acyltransferase</keyword>
<dbReference type="Proteomes" id="UP000051035">
    <property type="component" value="Unassembled WGS sequence"/>
</dbReference>
<comment type="caution">
    <text evidence="7">The sequence shown here is derived from an EMBL/GenBank/DDBJ whole genome shotgun (WGS) entry which is preliminary data.</text>
</comment>
<protein>
    <recommendedName>
        <fullName evidence="9">Lipid A biosynthesis acyltransferase</fullName>
    </recommendedName>
</protein>
<evidence type="ECO:0000256" key="6">
    <source>
        <dbReference type="ARBA" id="ARBA00023315"/>
    </source>
</evidence>